<organism evidence="3">
    <name type="scientific">Flexilinea flocculi</name>
    <dbReference type="NCBI Taxonomy" id="1678840"/>
    <lineage>
        <taxon>Bacteria</taxon>
        <taxon>Bacillati</taxon>
        <taxon>Chloroflexota</taxon>
        <taxon>Anaerolineae</taxon>
        <taxon>Anaerolineales</taxon>
        <taxon>Anaerolineaceae</taxon>
        <taxon>Flexilinea</taxon>
    </lineage>
</organism>
<name>A0A0K8PA25_9CHLR</name>
<dbReference type="NCBIfam" id="NF004720">
    <property type="entry name" value="PRK06064.1"/>
    <property type="match status" value="1"/>
</dbReference>
<dbReference type="InterPro" id="IPR016039">
    <property type="entry name" value="Thiolase-like"/>
</dbReference>
<dbReference type="GO" id="GO:0016747">
    <property type="term" value="F:acyltransferase activity, transferring groups other than amino-acyl groups"/>
    <property type="evidence" value="ECO:0007669"/>
    <property type="project" value="InterPro"/>
</dbReference>
<dbReference type="InterPro" id="IPR002155">
    <property type="entry name" value="Thiolase"/>
</dbReference>
<evidence type="ECO:0000259" key="1">
    <source>
        <dbReference type="Pfam" id="PF00108"/>
    </source>
</evidence>
<dbReference type="InterPro" id="IPR055140">
    <property type="entry name" value="Thiolase_C_2"/>
</dbReference>
<dbReference type="InterPro" id="IPR020616">
    <property type="entry name" value="Thiolase_N"/>
</dbReference>
<dbReference type="OrthoDB" id="9785768at2"/>
<gene>
    <name evidence="3" type="ORF">ATC1_1220</name>
</gene>
<dbReference type="CDD" id="cd00829">
    <property type="entry name" value="SCP-x_thiolase"/>
    <property type="match status" value="1"/>
</dbReference>
<reference evidence="3" key="1">
    <citation type="journal article" date="2015" name="Genome Announc.">
        <title>Draft Genome Sequence of Anaerolineae Strain TC1, a Novel Isolate from a Methanogenic Wastewater Treatment System.</title>
        <authorList>
            <person name="Matsuura N."/>
            <person name="Tourlousse D.M."/>
            <person name="Sun L."/>
            <person name="Toyonaga M."/>
            <person name="Kuroda K."/>
            <person name="Ohashi A."/>
            <person name="Cruz R."/>
            <person name="Yamaguchi T."/>
            <person name="Sekiguchi Y."/>
        </authorList>
    </citation>
    <scope>NUCLEOTIDE SEQUENCE [LARGE SCALE GENOMIC DNA]</scope>
    <source>
        <strain evidence="3">TC1</strain>
    </source>
</reference>
<accession>A0A0K8PA25</accession>
<dbReference type="PANTHER" id="PTHR42870">
    <property type="entry name" value="ACETYL-COA C-ACETYLTRANSFERASE"/>
    <property type="match status" value="1"/>
</dbReference>
<dbReference type="AlphaFoldDB" id="A0A0K8PA25"/>
<dbReference type="Pfam" id="PF00108">
    <property type="entry name" value="Thiolase_N"/>
    <property type="match status" value="1"/>
</dbReference>
<evidence type="ECO:0000313" key="4">
    <source>
        <dbReference type="Proteomes" id="UP000053370"/>
    </source>
</evidence>
<proteinExistence type="predicted"/>
<dbReference type="Pfam" id="PF22691">
    <property type="entry name" value="Thiolase_C_1"/>
    <property type="match status" value="1"/>
</dbReference>
<sequence>MREVAILEIGQTPVSEHWDKSLLELAGEPVLQIFQKTGIQSVDSVFVGNMMAGSANHQLHLGSYIADWIGVQGAEGIHVEAACSSGAAAVRASLIAVASGDVDSAIAVGVEKMTDSPSPEITGELATAADADFERDMGVSFVSINALIMRRYMEEYGWAKEAFSGFSVNAHANGVHNPNARFRYSITAEDYRKASMVCDPINVMDAAGMGDGAAAVLIVPLDRVKGMARAVRILASSAATDTIALHMRKDPLWLSAAEKSARKAYEHAKISPSDVDLFEVHDAFTIIETLSLEACGFAERGQGPRLAAENAIVPTGRIPLATMGGLKARGHPVGATGVYQIVEAVQQLRGECGAVQVPDARIAMTQNIGGSGSNVYTHIFQKQ</sequence>
<feature type="domain" description="Thiolase C-terminal" evidence="2">
    <location>
        <begin position="238"/>
        <end position="381"/>
    </location>
</feature>
<evidence type="ECO:0000259" key="2">
    <source>
        <dbReference type="Pfam" id="PF22691"/>
    </source>
</evidence>
<dbReference type="PIRSF" id="PIRSF000429">
    <property type="entry name" value="Ac-CoA_Ac_transf"/>
    <property type="match status" value="1"/>
</dbReference>
<dbReference type="EMBL" id="DF968180">
    <property type="protein sequence ID" value="GAP39491.1"/>
    <property type="molecule type" value="Genomic_DNA"/>
</dbReference>
<dbReference type="PATRIC" id="fig|1678840.3.peg.521"/>
<dbReference type="PANTHER" id="PTHR42870:SF6">
    <property type="entry name" value="ACETYL-COA C-ACYLTRANSFERASE"/>
    <property type="match status" value="1"/>
</dbReference>
<feature type="domain" description="Thiolase N-terminal" evidence="1">
    <location>
        <begin position="12"/>
        <end position="219"/>
    </location>
</feature>
<keyword evidence="4" id="KW-1185">Reference proteome</keyword>
<dbReference type="Gene3D" id="3.40.47.10">
    <property type="match status" value="1"/>
</dbReference>
<evidence type="ECO:0000313" key="3">
    <source>
        <dbReference type="EMBL" id="GAP39491.1"/>
    </source>
</evidence>
<dbReference type="STRING" id="1678840.ATC1_1220"/>
<dbReference type="RefSeq" id="WP_062277955.1">
    <property type="nucleotide sequence ID" value="NZ_DF968180.1"/>
</dbReference>
<keyword evidence="3" id="KW-0808">Transferase</keyword>
<protein>
    <submittedName>
        <fullName evidence="3">Acetyl-CoA acetyltransferase</fullName>
    </submittedName>
</protein>
<dbReference type="SUPFAM" id="SSF53901">
    <property type="entry name" value="Thiolase-like"/>
    <property type="match status" value="1"/>
</dbReference>
<dbReference type="Proteomes" id="UP000053370">
    <property type="component" value="Unassembled WGS sequence"/>
</dbReference>